<feature type="domain" description="Methyltransferase small" evidence="5">
    <location>
        <begin position="3"/>
        <end position="115"/>
    </location>
</feature>
<dbReference type="EMBL" id="WEGJ01000105">
    <property type="protein sequence ID" value="MQY16937.1"/>
    <property type="molecule type" value="Genomic_DNA"/>
</dbReference>
<dbReference type="InterPro" id="IPR007848">
    <property type="entry name" value="Small_mtfrase_dom"/>
</dbReference>
<proteinExistence type="predicted"/>
<sequence length="119" mass="13202">MLFTDESYQAIASAEATYHANATPPSKATFEVADALTTSPPASADLILNNPPFHTHQATTDRTALRMFRNAHRTLRQGGEFWLVGNRHLAYHVPLKRLFGNSTVIASNPKFVVLRAVKR</sequence>
<evidence type="ECO:0000313" key="7">
    <source>
        <dbReference type="Proteomes" id="UP000466345"/>
    </source>
</evidence>
<keyword evidence="7" id="KW-1185">Reference proteome</keyword>
<dbReference type="PANTHER" id="PTHR47816">
    <property type="entry name" value="RIBOSOMAL RNA SMALL SUBUNIT METHYLTRANSFERASE C"/>
    <property type="match status" value="1"/>
</dbReference>
<keyword evidence="1" id="KW-0963">Cytoplasm</keyword>
<evidence type="ECO:0000313" key="6">
    <source>
        <dbReference type="EMBL" id="MQY16937.1"/>
    </source>
</evidence>
<name>A0A7K0CTY4_9ACTN</name>
<dbReference type="PROSITE" id="PS00092">
    <property type="entry name" value="N6_MTASE"/>
    <property type="match status" value="1"/>
</dbReference>
<dbReference type="GO" id="GO:0052916">
    <property type="term" value="F:23S rRNA (guanine(1835)-N(2))-methyltransferase activity"/>
    <property type="evidence" value="ECO:0007669"/>
    <property type="project" value="UniProtKB-EC"/>
</dbReference>
<dbReference type="Proteomes" id="UP000466345">
    <property type="component" value="Unassembled WGS sequence"/>
</dbReference>
<dbReference type="InterPro" id="IPR046977">
    <property type="entry name" value="RsmC/RlmG"/>
</dbReference>
<comment type="caution">
    <text evidence="6">The sequence shown here is derived from an EMBL/GenBank/DDBJ whole genome shotgun (WGS) entry which is preliminary data.</text>
</comment>
<dbReference type="InterPro" id="IPR002052">
    <property type="entry name" value="DNA_methylase_N6_adenine_CS"/>
</dbReference>
<keyword evidence="2" id="KW-0698">rRNA processing</keyword>
<keyword evidence="3 6" id="KW-0489">Methyltransferase</keyword>
<dbReference type="GO" id="GO:0003676">
    <property type="term" value="F:nucleic acid binding"/>
    <property type="evidence" value="ECO:0007669"/>
    <property type="project" value="InterPro"/>
</dbReference>
<organism evidence="6 7">
    <name type="scientific">Streptomyces smaragdinus</name>
    <dbReference type="NCBI Taxonomy" id="2585196"/>
    <lineage>
        <taxon>Bacteria</taxon>
        <taxon>Bacillati</taxon>
        <taxon>Actinomycetota</taxon>
        <taxon>Actinomycetes</taxon>
        <taxon>Kitasatosporales</taxon>
        <taxon>Streptomycetaceae</taxon>
        <taxon>Streptomyces</taxon>
    </lineage>
</organism>
<evidence type="ECO:0000256" key="3">
    <source>
        <dbReference type="ARBA" id="ARBA00022603"/>
    </source>
</evidence>
<dbReference type="AlphaFoldDB" id="A0A7K0CTY4"/>
<evidence type="ECO:0000256" key="4">
    <source>
        <dbReference type="ARBA" id="ARBA00022679"/>
    </source>
</evidence>
<dbReference type="Pfam" id="PF05175">
    <property type="entry name" value="MTS"/>
    <property type="match status" value="1"/>
</dbReference>
<dbReference type="Gene3D" id="3.40.50.150">
    <property type="entry name" value="Vaccinia Virus protein VP39"/>
    <property type="match status" value="1"/>
</dbReference>
<evidence type="ECO:0000256" key="2">
    <source>
        <dbReference type="ARBA" id="ARBA00022552"/>
    </source>
</evidence>
<reference evidence="6 7" key="1">
    <citation type="submission" date="2019-10" db="EMBL/GenBank/DDBJ databases">
        <title>Streptomyces smaragdinus sp. nov. and Streptomyces fabii sp. nov., isolated from the gut of fungus growing-termite Macrotermes natalensis.</title>
        <authorList>
            <person name="Schwitalla J."/>
            <person name="Benndorf R."/>
            <person name="Martin K."/>
            <person name="De Beer W."/>
            <person name="Kaster A.-K."/>
            <person name="Vollmers J."/>
            <person name="Poulsen M."/>
            <person name="Beemelmanns C."/>
        </authorList>
    </citation>
    <scope>NUCLEOTIDE SEQUENCE [LARGE SCALE GENOMIC DNA]</scope>
    <source>
        <strain evidence="6 7">RB5</strain>
    </source>
</reference>
<dbReference type="InterPro" id="IPR029063">
    <property type="entry name" value="SAM-dependent_MTases_sf"/>
</dbReference>
<dbReference type="CDD" id="cd02440">
    <property type="entry name" value="AdoMet_MTases"/>
    <property type="match status" value="1"/>
</dbReference>
<keyword evidence="4 6" id="KW-0808">Transferase</keyword>
<dbReference type="PANTHER" id="PTHR47816:SF5">
    <property type="entry name" value="RIBOSOMAL RNA LARGE SUBUNIT METHYLTRANSFERASE G"/>
    <property type="match status" value="1"/>
</dbReference>
<accession>A0A7K0CTY4</accession>
<gene>
    <name evidence="6" type="primary">rlmG</name>
    <name evidence="6" type="ORF">SRB5_71420</name>
</gene>
<evidence type="ECO:0000256" key="1">
    <source>
        <dbReference type="ARBA" id="ARBA00022490"/>
    </source>
</evidence>
<dbReference type="SUPFAM" id="SSF53335">
    <property type="entry name" value="S-adenosyl-L-methionine-dependent methyltransferases"/>
    <property type="match status" value="1"/>
</dbReference>
<evidence type="ECO:0000259" key="5">
    <source>
        <dbReference type="Pfam" id="PF05175"/>
    </source>
</evidence>
<dbReference type="EC" id="2.1.1.174" evidence="6"/>
<protein>
    <submittedName>
        <fullName evidence="6">Ribosomal RNA large subunit methyltransferase G</fullName>
        <ecNumber evidence="6">2.1.1.174</ecNumber>
    </submittedName>
</protein>